<feature type="region of interest" description="Disordered" evidence="1">
    <location>
        <begin position="100"/>
        <end position="158"/>
    </location>
</feature>
<dbReference type="GeneID" id="27704220"/>
<dbReference type="RefSeq" id="XP_016614850.1">
    <property type="nucleotide sequence ID" value="XM_016769004.1"/>
</dbReference>
<evidence type="ECO:0000313" key="3">
    <source>
        <dbReference type="EMBL" id="KIW88181.1"/>
    </source>
</evidence>
<evidence type="ECO:0008006" key="5">
    <source>
        <dbReference type="Google" id="ProtNLM"/>
    </source>
</evidence>
<protein>
    <recommendedName>
        <fullName evidence="5">Extracellular membrane protein CFEM domain-containing protein</fullName>
    </recommendedName>
</protein>
<dbReference type="VEuPathDB" id="FungiDB:Z519_11292"/>
<sequence length="158" mass="16202">MPTLKSIVLTVLAASATVAAAALLSPQQTVPTDASDAAPLSHLEVQCGCWNLCTLQTLGDASITGCDSACDPHFLCETIDALISGPTIIAAATASASTPAISRRGGSLGGTPPPFNPFDSRSTPGSTVPDEPPCPGVALKAKRARERPLNPWLDCRPR</sequence>
<evidence type="ECO:0000313" key="4">
    <source>
        <dbReference type="Proteomes" id="UP000053789"/>
    </source>
</evidence>
<accession>A0A0D2EDI1</accession>
<keyword evidence="4" id="KW-1185">Reference proteome</keyword>
<dbReference type="OrthoDB" id="4161737at2759"/>
<name>A0A0D2EDI1_CLAB1</name>
<feature type="chain" id="PRO_5002241285" description="Extracellular membrane protein CFEM domain-containing protein" evidence="2">
    <location>
        <begin position="22"/>
        <end position="158"/>
    </location>
</feature>
<gene>
    <name evidence="3" type="ORF">Z519_11292</name>
</gene>
<organism evidence="3 4">
    <name type="scientific">Cladophialophora bantiana (strain ATCC 10958 / CBS 173.52 / CDC B-1940 / NIH 8579)</name>
    <name type="common">Xylohypha bantiana</name>
    <dbReference type="NCBI Taxonomy" id="1442370"/>
    <lineage>
        <taxon>Eukaryota</taxon>
        <taxon>Fungi</taxon>
        <taxon>Dikarya</taxon>
        <taxon>Ascomycota</taxon>
        <taxon>Pezizomycotina</taxon>
        <taxon>Eurotiomycetes</taxon>
        <taxon>Chaetothyriomycetidae</taxon>
        <taxon>Chaetothyriales</taxon>
        <taxon>Herpotrichiellaceae</taxon>
        <taxon>Cladophialophora</taxon>
    </lineage>
</organism>
<feature type="signal peptide" evidence="2">
    <location>
        <begin position="1"/>
        <end position="21"/>
    </location>
</feature>
<reference evidence="3" key="1">
    <citation type="submission" date="2015-01" db="EMBL/GenBank/DDBJ databases">
        <title>The Genome Sequence of Cladophialophora bantiana CBS 173.52.</title>
        <authorList>
            <consortium name="The Broad Institute Genomics Platform"/>
            <person name="Cuomo C."/>
            <person name="de Hoog S."/>
            <person name="Gorbushina A."/>
            <person name="Stielow B."/>
            <person name="Teixiera M."/>
            <person name="Abouelleil A."/>
            <person name="Chapman S.B."/>
            <person name="Priest M."/>
            <person name="Young S.K."/>
            <person name="Wortman J."/>
            <person name="Nusbaum C."/>
            <person name="Birren B."/>
        </authorList>
    </citation>
    <scope>NUCLEOTIDE SEQUENCE [LARGE SCALE GENOMIC DNA]</scope>
    <source>
        <strain evidence="3">CBS 173.52</strain>
    </source>
</reference>
<dbReference type="AlphaFoldDB" id="A0A0D2EDI1"/>
<evidence type="ECO:0000256" key="2">
    <source>
        <dbReference type="SAM" id="SignalP"/>
    </source>
</evidence>
<dbReference type="Proteomes" id="UP000053789">
    <property type="component" value="Unassembled WGS sequence"/>
</dbReference>
<proteinExistence type="predicted"/>
<keyword evidence="2" id="KW-0732">Signal</keyword>
<dbReference type="EMBL" id="KN847000">
    <property type="protein sequence ID" value="KIW88181.1"/>
    <property type="molecule type" value="Genomic_DNA"/>
</dbReference>
<evidence type="ECO:0000256" key="1">
    <source>
        <dbReference type="SAM" id="MobiDB-lite"/>
    </source>
</evidence>
<dbReference type="HOGENOM" id="CLU_1669194_0_0_1"/>